<dbReference type="RefSeq" id="WP_305172120.1">
    <property type="nucleotide sequence ID" value="NZ_JAUUDS010000001.1"/>
</dbReference>
<reference evidence="5 6" key="1">
    <citation type="submission" date="2023-07" db="EMBL/GenBank/DDBJ databases">
        <authorList>
            <person name="Kim M.K."/>
        </authorList>
    </citation>
    <scope>NUCLEOTIDE SEQUENCE [LARGE SCALE GENOMIC DNA]</scope>
    <source>
        <strain evidence="5 6">KR1UV-12</strain>
    </source>
</reference>
<keyword evidence="1" id="KW-0732">Signal</keyword>
<dbReference type="Pfam" id="PF14508">
    <property type="entry name" value="GH97_N"/>
    <property type="match status" value="1"/>
</dbReference>
<proteinExistence type="predicted"/>
<feature type="signal peptide" evidence="1">
    <location>
        <begin position="1"/>
        <end position="24"/>
    </location>
</feature>
<keyword evidence="6" id="KW-1185">Reference proteome</keyword>
<dbReference type="InterPro" id="IPR013785">
    <property type="entry name" value="Aldolase_TIM"/>
</dbReference>
<feature type="domain" description="Glycosyl-hydrolase 97 C-terminal oligomerisation" evidence="4">
    <location>
        <begin position="596"/>
        <end position="698"/>
    </location>
</feature>
<dbReference type="InterPro" id="IPR014718">
    <property type="entry name" value="GH-type_carb-bd"/>
</dbReference>
<organism evidence="5 6">
    <name type="scientific">Sphingomonas aurea</name>
    <dbReference type="NCBI Taxonomy" id="3063994"/>
    <lineage>
        <taxon>Bacteria</taxon>
        <taxon>Pseudomonadati</taxon>
        <taxon>Pseudomonadota</taxon>
        <taxon>Alphaproteobacteria</taxon>
        <taxon>Sphingomonadales</taxon>
        <taxon>Sphingomonadaceae</taxon>
        <taxon>Sphingomonas</taxon>
    </lineage>
</organism>
<dbReference type="PANTHER" id="PTHR35803:SF1">
    <property type="entry name" value="GLUCAN 1,4-ALPHA-GLUCOSIDASE SUSB"/>
    <property type="match status" value="1"/>
</dbReference>
<gene>
    <name evidence="5" type="ORF">Q5H91_05020</name>
</gene>
<evidence type="ECO:0000259" key="4">
    <source>
        <dbReference type="Pfam" id="PF14509"/>
    </source>
</evidence>
<dbReference type="Pfam" id="PF14509">
    <property type="entry name" value="GH97_C"/>
    <property type="match status" value="1"/>
</dbReference>
<evidence type="ECO:0000313" key="6">
    <source>
        <dbReference type="Proteomes" id="UP001230685"/>
    </source>
</evidence>
<dbReference type="Proteomes" id="UP001230685">
    <property type="component" value="Unassembled WGS sequence"/>
</dbReference>
<feature type="domain" description="Glycosyl-hydrolase 97 catalytic" evidence="2">
    <location>
        <begin position="318"/>
        <end position="504"/>
    </location>
</feature>
<dbReference type="PANTHER" id="PTHR35803">
    <property type="entry name" value="GLUCAN 1,4-ALPHA-GLUCOSIDASE SUSB-RELATED"/>
    <property type="match status" value="1"/>
</dbReference>
<dbReference type="InterPro" id="IPR029486">
    <property type="entry name" value="GH97_N"/>
</dbReference>
<dbReference type="InterPro" id="IPR029483">
    <property type="entry name" value="GH97_C"/>
</dbReference>
<comment type="caution">
    <text evidence="5">The sequence shown here is derived from an EMBL/GenBank/DDBJ whole genome shotgun (WGS) entry which is preliminary data.</text>
</comment>
<dbReference type="InterPro" id="IPR052720">
    <property type="entry name" value="Glycosyl_hydrolase_97"/>
</dbReference>
<accession>A0ABT9EIC6</accession>
<keyword evidence="5" id="KW-0378">Hydrolase</keyword>
<dbReference type="EMBL" id="JAUUDS010000001">
    <property type="protein sequence ID" value="MDP1026563.1"/>
    <property type="molecule type" value="Genomic_DNA"/>
</dbReference>
<name>A0ABT9EIC6_9SPHN</name>
<evidence type="ECO:0000256" key="1">
    <source>
        <dbReference type="SAM" id="SignalP"/>
    </source>
</evidence>
<dbReference type="Gene3D" id="2.70.98.10">
    <property type="match status" value="1"/>
</dbReference>
<protein>
    <submittedName>
        <fullName evidence="5">Glycoside hydrolase family 97 protein</fullName>
    </submittedName>
</protein>
<evidence type="ECO:0000259" key="3">
    <source>
        <dbReference type="Pfam" id="PF14508"/>
    </source>
</evidence>
<dbReference type="Gene3D" id="3.20.20.70">
    <property type="entry name" value="Aldolase class I"/>
    <property type="match status" value="1"/>
</dbReference>
<dbReference type="Pfam" id="PF10566">
    <property type="entry name" value="Glyco_hydro_97"/>
    <property type="match status" value="1"/>
</dbReference>
<feature type="chain" id="PRO_5046116609" evidence="1">
    <location>
        <begin position="25"/>
        <end position="700"/>
    </location>
</feature>
<sequence length="700" mass="77640">MSTRHVLAPILAVGTLAGSAVAFAQDPAPAGTGAQEIIRPQPVATAPDATLASPDGSIVVKVTTDTDGRPVYTVTRKGELIVAPSRLGFLFTDQPKIERNMRVVAVTRDKGDTSWTQPWGEWRRIRDNHTSMRVRLMETSALKRTMDVVFQLQDDGVGFRYEVPDQPNLHTANIADELTEFNIASDGEAWWKPAFKFNREEYLYQRTPISGTGTVATPITMKLASGTHVTIHEAALVDYAGMNLRKAEGQQFAAVLTPGAGRPKVVKQGSWTTPWRTLLIADNAGGLYMSHLMLNLNEPNKLGDVSSWVKPGKFVGVWWNMITGKWSWARGPQHGATTQHVKQYIDFASANKIPGVLVEGWNIGWDGDWFGNGNAMNFSQPTEDFDAAELQRYAKAKKVYLIGHHETGGSASHYEDQFDSAFRYAVDHGIPAVKTGYVTDAGQIERVDPDGTRSREWHEGQWMVGHYLRVVQAAAKYHVSIDTHEPVKDTGLRRTWPNWIAREGSRGMEYNSWEGKNPPEHEANLAFTRMLEGPMDFTPGILSLKGSNDSDILSTIAKQLALYVVLYSPVVMAADTPEHYAEYPGPLKFIRDVPTDWDDTLVLNGEVGDYVTFARKVRNGRDWYIGSITDENPRDLTVTLDFLDPGRTYTAEIYRDGPGARYDTAAQHQIAIETRRVKKGDQMVLSLAPGGGQAIRLKAA</sequence>
<evidence type="ECO:0000313" key="5">
    <source>
        <dbReference type="EMBL" id="MDP1026563.1"/>
    </source>
</evidence>
<feature type="domain" description="Glycosyl-hydrolase 97 N-terminal" evidence="3">
    <location>
        <begin position="51"/>
        <end position="299"/>
    </location>
</feature>
<dbReference type="InterPro" id="IPR019563">
    <property type="entry name" value="GH97_catalytic"/>
</dbReference>
<evidence type="ECO:0000259" key="2">
    <source>
        <dbReference type="Pfam" id="PF10566"/>
    </source>
</evidence>
<dbReference type="GO" id="GO:0016787">
    <property type="term" value="F:hydrolase activity"/>
    <property type="evidence" value="ECO:0007669"/>
    <property type="project" value="UniProtKB-KW"/>
</dbReference>